<accession>A0A9Q8QGL4</accession>
<dbReference type="OrthoDB" id="5082783at2759"/>
<dbReference type="EMBL" id="CP086357">
    <property type="protein sequence ID" value="UNI19285.1"/>
    <property type="molecule type" value="Genomic_DNA"/>
</dbReference>
<keyword evidence="3" id="KW-1185">Reference proteome</keyword>
<dbReference type="GeneID" id="72067428"/>
<gene>
    <name evidence="2" type="ORF">JDV02_005479</name>
</gene>
<reference evidence="2" key="1">
    <citation type="submission" date="2021-11" db="EMBL/GenBank/DDBJ databases">
        <title>Purpureocillium_takamizusanense_genome.</title>
        <authorList>
            <person name="Nguyen N.-H."/>
        </authorList>
    </citation>
    <scope>NUCLEOTIDE SEQUENCE</scope>
    <source>
        <strain evidence="2">PT3</strain>
    </source>
</reference>
<organism evidence="2 3">
    <name type="scientific">Purpureocillium takamizusanense</name>
    <dbReference type="NCBI Taxonomy" id="2060973"/>
    <lineage>
        <taxon>Eukaryota</taxon>
        <taxon>Fungi</taxon>
        <taxon>Dikarya</taxon>
        <taxon>Ascomycota</taxon>
        <taxon>Pezizomycotina</taxon>
        <taxon>Sordariomycetes</taxon>
        <taxon>Hypocreomycetidae</taxon>
        <taxon>Hypocreales</taxon>
        <taxon>Ophiocordycipitaceae</taxon>
        <taxon>Purpureocillium</taxon>
    </lineage>
</organism>
<sequence>MSSSSLQDRELLLRGLGVWASDHFSRDITDHVDSQGAQQPPSYSRIQGSFRNGKLNHNSPRRVPGADHTDHRIEEIPRLQERCNAQAHICSLVVFTCQGAAFPIHHCLLKPYAFFQTLVKLLPNAPCIALPGIDRTAFALLAEVLLSRRLFAGHETHLNLPRLVVALQLAIRWSLSAEVGLLQSSIWGYLWRRVLASNPHRRPRPRPGAPATTTTTAAAVRHEMQALRAEELYRTWCLLLCGCPRTQRIVSAFEMVVLFVLVVPRRLWCDFFLSDVDRRFERAVTGVAAASSSSSSVTPAGGAAAAAAVHAGAFDNARVVYIHALAMSSAGYATLPPRPLLSLTALLDVQVPPDHYVSPHDPSDPDVTTSWPGAEEGWEEDARWFSKHPANNLTKGAHAHS</sequence>
<feature type="region of interest" description="Disordered" evidence="1">
    <location>
        <begin position="31"/>
        <end position="68"/>
    </location>
</feature>
<feature type="compositionally biased region" description="Polar residues" evidence="1">
    <location>
        <begin position="35"/>
        <end position="58"/>
    </location>
</feature>
<evidence type="ECO:0000313" key="3">
    <source>
        <dbReference type="Proteomes" id="UP000829364"/>
    </source>
</evidence>
<evidence type="ECO:0000313" key="2">
    <source>
        <dbReference type="EMBL" id="UNI19285.1"/>
    </source>
</evidence>
<evidence type="ECO:0000256" key="1">
    <source>
        <dbReference type="SAM" id="MobiDB-lite"/>
    </source>
</evidence>
<feature type="region of interest" description="Disordered" evidence="1">
    <location>
        <begin position="355"/>
        <end position="376"/>
    </location>
</feature>
<dbReference type="RefSeq" id="XP_047842766.1">
    <property type="nucleotide sequence ID" value="XM_047986783.1"/>
</dbReference>
<name>A0A9Q8QGL4_9HYPO</name>
<protein>
    <submittedName>
        <fullName evidence="2">Uncharacterized protein</fullName>
    </submittedName>
</protein>
<dbReference type="AlphaFoldDB" id="A0A9Q8QGL4"/>
<proteinExistence type="predicted"/>
<dbReference type="KEGG" id="ptkz:JDV02_005479"/>
<dbReference type="Proteomes" id="UP000829364">
    <property type="component" value="Chromosome 4"/>
</dbReference>